<dbReference type="InterPro" id="IPR011051">
    <property type="entry name" value="RmlC_Cupin_sf"/>
</dbReference>
<name>A0A1I4AXT1_9HYPH</name>
<proteinExistence type="predicted"/>
<gene>
    <name evidence="1" type="ORF">SAMN04488498_10945</name>
</gene>
<sequence length="195" mass="21105">MRILRASSYRRMPWKNGGGETTEIAVSPEGAGLDDFAWRISMARVEGDGPFSTFSGVDRTLSILEGEGLRLEIAGRPAVTLDRDAQPFAFPADEKTGSTLLGAAVTDLNVMTRRTSHAHTVRRLEVAGQTDIASRADIVILFCHRDSASLSADGLTEELGPLDTAILKGPAEIRLRADMAASLFLVEIRNRPARN</sequence>
<dbReference type="RefSeq" id="WP_149761088.1">
    <property type="nucleotide sequence ID" value="NZ_BSPE01000078.1"/>
</dbReference>
<dbReference type="OrthoDB" id="9800082at2"/>
<evidence type="ECO:0008006" key="3">
    <source>
        <dbReference type="Google" id="ProtNLM"/>
    </source>
</evidence>
<dbReference type="Gene3D" id="2.60.120.10">
    <property type="entry name" value="Jelly Rolls"/>
    <property type="match status" value="1"/>
</dbReference>
<dbReference type="PANTHER" id="PTHR37943:SF1">
    <property type="entry name" value="PROTEIN VES"/>
    <property type="match status" value="1"/>
</dbReference>
<keyword evidence="2" id="KW-1185">Reference proteome</keyword>
<dbReference type="CDD" id="cd20293">
    <property type="entry name" value="cupin_HutD_N"/>
    <property type="match status" value="1"/>
</dbReference>
<protein>
    <recommendedName>
        <fullName evidence="3">HutD protein</fullName>
    </recommendedName>
</protein>
<accession>A0A1I4AXT1</accession>
<organism evidence="1 2">
    <name type="scientific">Neomesorhizobium albiziae</name>
    <dbReference type="NCBI Taxonomy" id="335020"/>
    <lineage>
        <taxon>Bacteria</taxon>
        <taxon>Pseudomonadati</taxon>
        <taxon>Pseudomonadota</taxon>
        <taxon>Alphaproteobacteria</taxon>
        <taxon>Hyphomicrobiales</taxon>
        <taxon>Phyllobacteriaceae</taxon>
        <taxon>Neomesorhizobium</taxon>
    </lineage>
</organism>
<dbReference type="Proteomes" id="UP000323300">
    <property type="component" value="Unassembled WGS sequence"/>
</dbReference>
<dbReference type="InterPro" id="IPR010282">
    <property type="entry name" value="Uncharacterised_HutD/Ves"/>
</dbReference>
<dbReference type="SUPFAM" id="SSF51182">
    <property type="entry name" value="RmlC-like cupins"/>
    <property type="match status" value="1"/>
</dbReference>
<dbReference type="EMBL" id="FOSL01000009">
    <property type="protein sequence ID" value="SFK61305.1"/>
    <property type="molecule type" value="Genomic_DNA"/>
</dbReference>
<evidence type="ECO:0000313" key="2">
    <source>
        <dbReference type="Proteomes" id="UP000323300"/>
    </source>
</evidence>
<reference evidence="1 2" key="1">
    <citation type="submission" date="2016-10" db="EMBL/GenBank/DDBJ databases">
        <authorList>
            <person name="Varghese N."/>
            <person name="Submissions S."/>
        </authorList>
    </citation>
    <scope>NUCLEOTIDE SEQUENCE [LARGE SCALE GENOMIC DNA]</scope>
    <source>
        <strain evidence="1 2">DSM 21822</strain>
    </source>
</reference>
<evidence type="ECO:0000313" key="1">
    <source>
        <dbReference type="EMBL" id="SFK61305.1"/>
    </source>
</evidence>
<dbReference type="PANTHER" id="PTHR37943">
    <property type="entry name" value="PROTEIN VES"/>
    <property type="match status" value="1"/>
</dbReference>
<dbReference type="InterPro" id="IPR014710">
    <property type="entry name" value="RmlC-like_jellyroll"/>
</dbReference>
<dbReference type="AlphaFoldDB" id="A0A1I4AXT1"/>
<dbReference type="Pfam" id="PF05962">
    <property type="entry name" value="HutD"/>
    <property type="match status" value="1"/>
</dbReference>